<dbReference type="Gene3D" id="2.180.10.10">
    <property type="entry name" value="RHS repeat-associated core"/>
    <property type="match status" value="1"/>
</dbReference>
<sequence>MSIDYDLSVWQILDLRVVVFCICFPKNSYKETFTYDANGNIKTNTLHNKEGNQVDNATYHYFAQTNKLHYINDSYGETQAGFDLMNQNVGNFAYDLIGNLVKDKAMQVSTMSWTAYHKREKVVKEDGTTITYRYDAMNNRIYKKVEGQQGTETTHYLHDGTGNTLAIYKDGKLEELNIYGSSRLGTYNGKTVAGKRTLGNKRYELSNHLGNALVVITDNKLGKDIDNDFIADTYIAMVVSERDYLAFGAVMYKRSYENEDYTYSFNGKELDPATGWQDYGFRDYNPVYKRFDSVDPLTQKYPELTPYQFASNTPIMAIDLDGLEAEPSTDEPDSKTGLTNADERMLKILNHSSHTTHTNMRAIRRVAKRFKKAKGNWSEVKLKNHKDYNAAFDLAVNLPINKAIEGLDDNINIQQVANDQALLIRRSKDDGKIDDTYYAQGGLQSIVLANRVISGSVRPFTMSGNNQTFRRVFSSNIIRRGFAMAFADPRRNIDALKIIDVTTTISTNMGGSVTYTGYSSALTGSGGSGEVLTGTTSLNFNFNSGGGVTTISGLPYLNLDPDTPDAAFNLTHSNSNATMGMTITLGVYTAIYLDVRSNKQPYKKSKALKK</sequence>
<evidence type="ECO:0000313" key="1">
    <source>
        <dbReference type="EMBL" id="AFM02586.1"/>
    </source>
</evidence>
<dbReference type="EMBL" id="CP003345">
    <property type="protein sequence ID" value="AFM02586.1"/>
    <property type="molecule type" value="Genomic_DNA"/>
</dbReference>
<keyword evidence="2" id="KW-1185">Reference proteome</keyword>
<dbReference type="HOGENOM" id="CLU_447421_0_0_10"/>
<dbReference type="InterPro" id="IPR022385">
    <property type="entry name" value="Rhs_assc_core"/>
</dbReference>
<dbReference type="InterPro" id="IPR050708">
    <property type="entry name" value="T6SS_VgrG/RHS"/>
</dbReference>
<name>I4AF51_BERLS</name>
<dbReference type="AlphaFoldDB" id="I4AF51"/>
<dbReference type="Proteomes" id="UP000006054">
    <property type="component" value="Chromosome"/>
</dbReference>
<dbReference type="RefSeq" id="WP_014796055.1">
    <property type="nucleotide sequence ID" value="NC_018018.1"/>
</dbReference>
<organism evidence="1 2">
    <name type="scientific">Bernardetia litoralis (strain ATCC 23117 / DSM 6794 / NBRC 15988 / NCIMB 1366 / Fx l1 / Sio-4)</name>
    <name type="common">Flexibacter litoralis</name>
    <dbReference type="NCBI Taxonomy" id="880071"/>
    <lineage>
        <taxon>Bacteria</taxon>
        <taxon>Pseudomonadati</taxon>
        <taxon>Bacteroidota</taxon>
        <taxon>Cytophagia</taxon>
        <taxon>Cytophagales</taxon>
        <taxon>Bernardetiaceae</taxon>
        <taxon>Bernardetia</taxon>
    </lineage>
</organism>
<dbReference type="NCBIfam" id="TIGR03696">
    <property type="entry name" value="Rhs_assc_core"/>
    <property type="match status" value="1"/>
</dbReference>
<dbReference type="STRING" id="880071.Fleli_0076"/>
<dbReference type="PANTHER" id="PTHR32305">
    <property type="match status" value="1"/>
</dbReference>
<proteinExistence type="predicted"/>
<reference evidence="2" key="1">
    <citation type="submission" date="2012-06" db="EMBL/GenBank/DDBJ databases">
        <title>The complete genome of Flexibacter litoralis DSM 6794.</title>
        <authorList>
            <person name="Lucas S."/>
            <person name="Copeland A."/>
            <person name="Lapidus A."/>
            <person name="Glavina del Rio T."/>
            <person name="Dalin E."/>
            <person name="Tice H."/>
            <person name="Bruce D."/>
            <person name="Goodwin L."/>
            <person name="Pitluck S."/>
            <person name="Peters L."/>
            <person name="Ovchinnikova G."/>
            <person name="Lu M."/>
            <person name="Kyrpides N."/>
            <person name="Mavromatis K."/>
            <person name="Ivanova N."/>
            <person name="Brettin T."/>
            <person name="Detter J.C."/>
            <person name="Han C."/>
            <person name="Larimer F."/>
            <person name="Land M."/>
            <person name="Hauser L."/>
            <person name="Markowitz V."/>
            <person name="Cheng J.-F."/>
            <person name="Hugenholtz P."/>
            <person name="Woyke T."/>
            <person name="Wu D."/>
            <person name="Spring S."/>
            <person name="Lang E."/>
            <person name="Kopitz M."/>
            <person name="Brambilla E."/>
            <person name="Klenk H.-P."/>
            <person name="Eisen J.A."/>
        </authorList>
    </citation>
    <scope>NUCLEOTIDE SEQUENCE [LARGE SCALE GENOMIC DNA]</scope>
    <source>
        <strain evidence="2">ATCC 23117 / DSM 6794 / NBRC 15988 / NCIMB 1366 / Sio-4</strain>
    </source>
</reference>
<protein>
    <submittedName>
        <fullName evidence="1">RHS repeat-associated core domain protein</fullName>
    </submittedName>
</protein>
<dbReference type="PATRIC" id="fig|880071.3.peg.78"/>
<dbReference type="eggNOG" id="COG3209">
    <property type="taxonomic scope" value="Bacteria"/>
</dbReference>
<accession>I4AF51</accession>
<evidence type="ECO:0000313" key="2">
    <source>
        <dbReference type="Proteomes" id="UP000006054"/>
    </source>
</evidence>
<dbReference type="KEGG" id="fli:Fleli_0076"/>
<dbReference type="PANTHER" id="PTHR32305:SF15">
    <property type="entry name" value="PROTEIN RHSA-RELATED"/>
    <property type="match status" value="1"/>
</dbReference>
<dbReference type="OrthoDB" id="976756at2"/>
<gene>
    <name evidence="1" type="ordered locus">Fleli_0076</name>
</gene>